<dbReference type="GO" id="GO:0016020">
    <property type="term" value="C:membrane"/>
    <property type="evidence" value="ECO:0007669"/>
    <property type="project" value="UniProtKB-SubCell"/>
</dbReference>
<feature type="transmembrane region" description="Helical" evidence="6">
    <location>
        <begin position="157"/>
        <end position="180"/>
    </location>
</feature>
<comment type="similarity">
    <text evidence="5">Belongs to the ENTREP family.</text>
</comment>
<feature type="non-terminal residue" evidence="7">
    <location>
        <position position="491"/>
    </location>
</feature>
<keyword evidence="3 6" id="KW-1133">Transmembrane helix</keyword>
<gene>
    <name evidence="7" type="primary">Fam189a2</name>
    <name evidence="7" type="ORF">EUBBOU_R04300</name>
</gene>
<feature type="non-terminal residue" evidence="7">
    <location>
        <position position="1"/>
    </location>
</feature>
<protein>
    <submittedName>
        <fullName evidence="7">F1892 protein</fullName>
    </submittedName>
</protein>
<dbReference type="PANTHER" id="PTHR17615">
    <property type="entry name" value="PROTEIN FAM189A"/>
    <property type="match status" value="1"/>
</dbReference>
<evidence type="ECO:0000256" key="4">
    <source>
        <dbReference type="ARBA" id="ARBA00023136"/>
    </source>
</evidence>
<feature type="transmembrane region" description="Helical" evidence="6">
    <location>
        <begin position="52"/>
        <end position="69"/>
    </location>
</feature>
<reference evidence="7 8" key="1">
    <citation type="submission" date="2019-09" db="EMBL/GenBank/DDBJ databases">
        <title>Bird 10,000 Genomes (B10K) Project - Family phase.</title>
        <authorList>
            <person name="Zhang G."/>
        </authorList>
    </citation>
    <scope>NUCLEOTIDE SEQUENCE [LARGE SCALE GENOMIC DNA]</scope>
    <source>
        <strain evidence="7">B10K-DU-001-04</strain>
        <tissue evidence="7">Muscle</tissue>
    </source>
</reference>
<keyword evidence="4 6" id="KW-0472">Membrane</keyword>
<dbReference type="PANTHER" id="PTHR17615:SF8">
    <property type="entry name" value="ENDOSOMAL TRANSMEMBRANE EPSIN INTERACTOR 1"/>
    <property type="match status" value="1"/>
</dbReference>
<accession>A0A7K8XWY7</accession>
<evidence type="ECO:0000313" key="7">
    <source>
        <dbReference type="EMBL" id="NXF95855.1"/>
    </source>
</evidence>
<name>A0A7K8XWY7_9PICI</name>
<feature type="transmembrane region" description="Helical" evidence="6">
    <location>
        <begin position="75"/>
        <end position="97"/>
    </location>
</feature>
<comment type="subcellular location">
    <subcellularLocation>
        <location evidence="1">Membrane</location>
        <topology evidence="1">Multi-pass membrane protein</topology>
    </subcellularLocation>
</comment>
<evidence type="ECO:0000256" key="1">
    <source>
        <dbReference type="ARBA" id="ARBA00004141"/>
    </source>
</evidence>
<dbReference type="Pfam" id="PF04103">
    <property type="entry name" value="CD20"/>
    <property type="match status" value="1"/>
</dbReference>
<dbReference type="OrthoDB" id="9945596at2759"/>
<dbReference type="Proteomes" id="UP000583613">
    <property type="component" value="Unassembled WGS sequence"/>
</dbReference>
<dbReference type="AlphaFoldDB" id="A0A7K8XWY7"/>
<evidence type="ECO:0000256" key="3">
    <source>
        <dbReference type="ARBA" id="ARBA00022989"/>
    </source>
</evidence>
<dbReference type="EMBL" id="VWZE01021039">
    <property type="protein sequence ID" value="NXF95855.1"/>
    <property type="molecule type" value="Genomic_DNA"/>
</dbReference>
<dbReference type="InterPro" id="IPR007237">
    <property type="entry name" value="CD20-like"/>
</dbReference>
<evidence type="ECO:0000313" key="8">
    <source>
        <dbReference type="Proteomes" id="UP000583613"/>
    </source>
</evidence>
<comment type="caution">
    <text evidence="7">The sequence shown here is derived from an EMBL/GenBank/DDBJ whole genome shotgun (WGS) entry which is preliminary data.</text>
</comment>
<evidence type="ECO:0000256" key="2">
    <source>
        <dbReference type="ARBA" id="ARBA00022692"/>
    </source>
</evidence>
<sequence>PRHSAPGAGWPSVQTLALLALMQVIVGCAIVLLNFGVLLLSSSSQLKNACPFWASSLIILCGILGIVIWKKPVMILANLFVLLSVVCVLLNSTAFILEYQGIHFVSRVPRCDLVEVGESRICFCCEEFQPTKCREESVLKLYHVKSCGFALVRLKKLLLALCVLSVFATVVSFSVAVLSLSQMVTPRTSYLVSRYKASPAANDDHVLNPEDFTSAVPPPSYFTAVFSRTPPMSCRVFGPNTVPLVCNYRAEMGGAEVFDEPPPPYEAVQSQTNSEQVCGRQTSQDLCYSGNFSNNCILYYSNKEISESSSSVSFLLSNASLVSAGVGRRSFHPLKKWSKSDPVLHCQLLQEAMLCLESERESEGNAPLHAVTPQSSLRGRALSGRPRSLDLTDTKWLVAWFTEQSCGMGFDLCGLVENIKSAGKHTAQAASSPSFLEQVMGPRQEAMLLDAPGLPFRWQPCLHLERHDDLHTCTTNEDQLAERRIQEAEHE</sequence>
<keyword evidence="8" id="KW-1185">Reference proteome</keyword>
<evidence type="ECO:0000256" key="6">
    <source>
        <dbReference type="SAM" id="Phobius"/>
    </source>
</evidence>
<dbReference type="InterPro" id="IPR030431">
    <property type="entry name" value="ENTREP1-3"/>
</dbReference>
<feature type="transmembrane region" description="Helical" evidence="6">
    <location>
        <begin position="16"/>
        <end position="40"/>
    </location>
</feature>
<organism evidence="7 8">
    <name type="scientific">Eubucco bourcierii</name>
    <name type="common">red-headed barbet</name>
    <dbReference type="NCBI Taxonomy" id="91767"/>
    <lineage>
        <taxon>Eukaryota</taxon>
        <taxon>Metazoa</taxon>
        <taxon>Chordata</taxon>
        <taxon>Craniata</taxon>
        <taxon>Vertebrata</taxon>
        <taxon>Euteleostomi</taxon>
        <taxon>Archelosauria</taxon>
        <taxon>Archosauria</taxon>
        <taxon>Dinosauria</taxon>
        <taxon>Saurischia</taxon>
        <taxon>Theropoda</taxon>
        <taxon>Coelurosauria</taxon>
        <taxon>Aves</taxon>
        <taxon>Neognathae</taxon>
        <taxon>Neoaves</taxon>
        <taxon>Telluraves</taxon>
        <taxon>Coraciimorphae</taxon>
        <taxon>Piciformes</taxon>
        <taxon>Ramphastidae</taxon>
        <taxon>Eubucco</taxon>
    </lineage>
</organism>
<evidence type="ECO:0000256" key="5">
    <source>
        <dbReference type="ARBA" id="ARBA00034309"/>
    </source>
</evidence>
<keyword evidence="2 6" id="KW-0812">Transmembrane</keyword>
<proteinExistence type="inferred from homology"/>